<evidence type="ECO:0000313" key="2">
    <source>
        <dbReference type="Proteomes" id="UP000735302"/>
    </source>
</evidence>
<accession>A0AAV3Y499</accession>
<gene>
    <name evidence="1" type="ORF">PoB_000340400</name>
</gene>
<dbReference type="EMBL" id="BLXT01000429">
    <property type="protein sequence ID" value="GFN76898.1"/>
    <property type="molecule type" value="Genomic_DNA"/>
</dbReference>
<organism evidence="1 2">
    <name type="scientific">Plakobranchus ocellatus</name>
    <dbReference type="NCBI Taxonomy" id="259542"/>
    <lineage>
        <taxon>Eukaryota</taxon>
        <taxon>Metazoa</taxon>
        <taxon>Spiralia</taxon>
        <taxon>Lophotrochozoa</taxon>
        <taxon>Mollusca</taxon>
        <taxon>Gastropoda</taxon>
        <taxon>Heterobranchia</taxon>
        <taxon>Euthyneura</taxon>
        <taxon>Panpulmonata</taxon>
        <taxon>Sacoglossa</taxon>
        <taxon>Placobranchoidea</taxon>
        <taxon>Plakobranchidae</taxon>
        <taxon>Plakobranchus</taxon>
    </lineage>
</organism>
<evidence type="ECO:0000313" key="1">
    <source>
        <dbReference type="EMBL" id="GFN76898.1"/>
    </source>
</evidence>
<proteinExistence type="predicted"/>
<sequence length="110" mass="12250">MSRKIYNHNEPRRPQLCSAPSFTVLSSSLGWPGPESLSSSCSLRIIVSRRTEQTGTVVEFALTVHGSAKSPHIISLSHFSLRQIFIYLEAVLCAYYQMVRDRLGISVAPI</sequence>
<keyword evidence="2" id="KW-1185">Reference proteome</keyword>
<dbReference type="AlphaFoldDB" id="A0AAV3Y499"/>
<name>A0AAV3Y499_9GAST</name>
<dbReference type="Proteomes" id="UP000735302">
    <property type="component" value="Unassembled WGS sequence"/>
</dbReference>
<comment type="caution">
    <text evidence="1">The sequence shown here is derived from an EMBL/GenBank/DDBJ whole genome shotgun (WGS) entry which is preliminary data.</text>
</comment>
<protein>
    <submittedName>
        <fullName evidence="1">Uncharacterized protein</fullName>
    </submittedName>
</protein>
<reference evidence="1 2" key="1">
    <citation type="journal article" date="2021" name="Elife">
        <title>Chloroplast acquisition without the gene transfer in kleptoplastic sea slugs, Plakobranchus ocellatus.</title>
        <authorList>
            <person name="Maeda T."/>
            <person name="Takahashi S."/>
            <person name="Yoshida T."/>
            <person name="Shimamura S."/>
            <person name="Takaki Y."/>
            <person name="Nagai Y."/>
            <person name="Toyoda A."/>
            <person name="Suzuki Y."/>
            <person name="Arimoto A."/>
            <person name="Ishii H."/>
            <person name="Satoh N."/>
            <person name="Nishiyama T."/>
            <person name="Hasebe M."/>
            <person name="Maruyama T."/>
            <person name="Minagawa J."/>
            <person name="Obokata J."/>
            <person name="Shigenobu S."/>
        </authorList>
    </citation>
    <scope>NUCLEOTIDE SEQUENCE [LARGE SCALE GENOMIC DNA]</scope>
</reference>